<reference evidence="1" key="1">
    <citation type="submission" date="2020-03" db="EMBL/GenBank/DDBJ databases">
        <title>Castanea mollissima Vanexum genome sequencing.</title>
        <authorList>
            <person name="Staton M."/>
        </authorList>
    </citation>
    <scope>NUCLEOTIDE SEQUENCE</scope>
    <source>
        <tissue evidence="1">Leaf</tissue>
    </source>
</reference>
<name>A0A8J4VE12_9ROSI</name>
<comment type="caution">
    <text evidence="1">The sequence shown here is derived from an EMBL/GenBank/DDBJ whole genome shotgun (WGS) entry which is preliminary data.</text>
</comment>
<evidence type="ECO:0000313" key="1">
    <source>
        <dbReference type="EMBL" id="KAF3951505.1"/>
    </source>
</evidence>
<protein>
    <submittedName>
        <fullName evidence="1">Uncharacterized protein</fullName>
    </submittedName>
</protein>
<accession>A0A8J4VE12</accession>
<feature type="non-terminal residue" evidence="1">
    <location>
        <position position="1"/>
    </location>
</feature>
<dbReference type="AlphaFoldDB" id="A0A8J4VE12"/>
<gene>
    <name evidence="1" type="ORF">CMV_022848</name>
</gene>
<proteinExistence type="predicted"/>
<dbReference type="Proteomes" id="UP000737018">
    <property type="component" value="Unassembled WGS sequence"/>
</dbReference>
<organism evidence="1 2">
    <name type="scientific">Castanea mollissima</name>
    <name type="common">Chinese chestnut</name>
    <dbReference type="NCBI Taxonomy" id="60419"/>
    <lineage>
        <taxon>Eukaryota</taxon>
        <taxon>Viridiplantae</taxon>
        <taxon>Streptophyta</taxon>
        <taxon>Embryophyta</taxon>
        <taxon>Tracheophyta</taxon>
        <taxon>Spermatophyta</taxon>
        <taxon>Magnoliopsida</taxon>
        <taxon>eudicotyledons</taxon>
        <taxon>Gunneridae</taxon>
        <taxon>Pentapetalae</taxon>
        <taxon>rosids</taxon>
        <taxon>fabids</taxon>
        <taxon>Fagales</taxon>
        <taxon>Fagaceae</taxon>
        <taxon>Castanea</taxon>
    </lineage>
</organism>
<evidence type="ECO:0000313" key="2">
    <source>
        <dbReference type="Proteomes" id="UP000737018"/>
    </source>
</evidence>
<sequence>KDPSKVLIFETLSVRYYPAMMDLEMKILVTVNGGSYVVRLGAE</sequence>
<dbReference type="EMBL" id="JRKL02004911">
    <property type="protein sequence ID" value="KAF3951505.1"/>
    <property type="molecule type" value="Genomic_DNA"/>
</dbReference>
<keyword evidence="2" id="KW-1185">Reference proteome</keyword>